<dbReference type="EMBL" id="LJIJ01000944">
    <property type="protein sequence ID" value="ODM93619.1"/>
    <property type="molecule type" value="Genomic_DNA"/>
</dbReference>
<feature type="region of interest" description="Disordered" evidence="1">
    <location>
        <begin position="1"/>
        <end position="49"/>
    </location>
</feature>
<evidence type="ECO:0000256" key="1">
    <source>
        <dbReference type="SAM" id="MobiDB-lite"/>
    </source>
</evidence>
<sequence length="517" mass="59585">MDSKFLKEEERGQDREENAPIASTSAESSQEGDGSQEPSSPAGAAALDPDHRWSCEMPVELLEAIFEWLMVNNRHRQARVGWLDVKASYLSVRATHPRWKGELDSLLEKKCLGLWTKPNLTHFCADPSQLFNMSQLPVLENKEDKMLKFVVCLPPVYAATNDANPFPSKSLKVKPTSAFDEGPEFENETCGIELQHYTVMRVLNFFSAYAHHLTSLIFCDVSLDTFTLAGILENTINLRALKLENCRIRVDPAAELPTLNVSKSLEHLHFFEFGVSGEGESYESVSDEVRTVRNCHLLNWFLEPLKAQLKSLDLTDINNSLRYFQTAPSCFEKLAKLGTWMAEELDFLQNPQLFPKLKCLIMGEFWFRRHEPSLEWLQWHLAPFADRLVQLHVDHHFPSSENGTLRFHASDSLQQFTWLRAKISFSKLRTLSIRVSMLLKERSAVKKMLRCLPMLETLNLIRFESLSNSYYQEDVRDVETARQLLNQEEDEWNEFPTLKRIVVKMGVDMNVVFTKYL</sequence>
<comment type="caution">
    <text evidence="2">The sequence shown here is derived from an EMBL/GenBank/DDBJ whole genome shotgun (WGS) entry which is preliminary data.</text>
</comment>
<feature type="compositionally biased region" description="Polar residues" evidence="1">
    <location>
        <begin position="21"/>
        <end position="39"/>
    </location>
</feature>
<organism evidence="2 3">
    <name type="scientific">Orchesella cincta</name>
    <name type="common">Springtail</name>
    <name type="synonym">Podura cincta</name>
    <dbReference type="NCBI Taxonomy" id="48709"/>
    <lineage>
        <taxon>Eukaryota</taxon>
        <taxon>Metazoa</taxon>
        <taxon>Ecdysozoa</taxon>
        <taxon>Arthropoda</taxon>
        <taxon>Hexapoda</taxon>
        <taxon>Collembola</taxon>
        <taxon>Entomobryomorpha</taxon>
        <taxon>Entomobryoidea</taxon>
        <taxon>Orchesellidae</taxon>
        <taxon>Orchesellinae</taxon>
        <taxon>Orchesella</taxon>
    </lineage>
</organism>
<name>A0A1D2MKQ7_ORCCI</name>
<proteinExistence type="predicted"/>
<evidence type="ECO:0008006" key="4">
    <source>
        <dbReference type="Google" id="ProtNLM"/>
    </source>
</evidence>
<feature type="compositionally biased region" description="Basic and acidic residues" evidence="1">
    <location>
        <begin position="1"/>
        <end position="18"/>
    </location>
</feature>
<dbReference type="Gene3D" id="3.80.10.10">
    <property type="entry name" value="Ribonuclease Inhibitor"/>
    <property type="match status" value="1"/>
</dbReference>
<keyword evidence="3" id="KW-1185">Reference proteome</keyword>
<reference evidence="2 3" key="1">
    <citation type="journal article" date="2016" name="Genome Biol. Evol.">
        <title>Gene Family Evolution Reflects Adaptation to Soil Environmental Stressors in the Genome of the Collembolan Orchesella cincta.</title>
        <authorList>
            <person name="Faddeeva-Vakhrusheva A."/>
            <person name="Derks M.F."/>
            <person name="Anvar S.Y."/>
            <person name="Agamennone V."/>
            <person name="Suring W."/>
            <person name="Smit S."/>
            <person name="van Straalen N.M."/>
            <person name="Roelofs D."/>
        </authorList>
    </citation>
    <scope>NUCLEOTIDE SEQUENCE [LARGE SCALE GENOMIC DNA]</scope>
    <source>
        <tissue evidence="2">Mixed pool</tissue>
    </source>
</reference>
<evidence type="ECO:0000313" key="2">
    <source>
        <dbReference type="EMBL" id="ODM93619.1"/>
    </source>
</evidence>
<gene>
    <name evidence="2" type="ORF">Ocin01_13063</name>
</gene>
<dbReference type="InterPro" id="IPR032675">
    <property type="entry name" value="LRR_dom_sf"/>
</dbReference>
<evidence type="ECO:0000313" key="3">
    <source>
        <dbReference type="Proteomes" id="UP000094527"/>
    </source>
</evidence>
<dbReference type="SUPFAM" id="SSF52047">
    <property type="entry name" value="RNI-like"/>
    <property type="match status" value="1"/>
</dbReference>
<protein>
    <recommendedName>
        <fullName evidence="4">F-box domain-containing protein</fullName>
    </recommendedName>
</protein>
<dbReference type="AlphaFoldDB" id="A0A1D2MKQ7"/>
<accession>A0A1D2MKQ7</accession>
<dbReference type="Proteomes" id="UP000094527">
    <property type="component" value="Unassembled WGS sequence"/>
</dbReference>